<protein>
    <recommendedName>
        <fullName evidence="2">histidine kinase</fullName>
        <ecNumber evidence="2">2.7.13.3</ecNumber>
    </recommendedName>
</protein>
<feature type="coiled-coil region" evidence="8">
    <location>
        <begin position="437"/>
        <end position="471"/>
    </location>
</feature>
<dbReference type="SMART" id="SM00028">
    <property type="entry name" value="TPR"/>
    <property type="match status" value="7"/>
</dbReference>
<dbReference type="Gene3D" id="1.10.287.130">
    <property type="match status" value="1"/>
</dbReference>
<dbReference type="InterPro" id="IPR003661">
    <property type="entry name" value="HisK_dim/P_dom"/>
</dbReference>
<accession>A0A1M7PVS9</accession>
<evidence type="ECO:0000256" key="4">
    <source>
        <dbReference type="ARBA" id="ARBA00022679"/>
    </source>
</evidence>
<dbReference type="SUPFAM" id="SSF47384">
    <property type="entry name" value="Homodimeric domain of signal transducing histidine kinase"/>
    <property type="match status" value="1"/>
</dbReference>
<evidence type="ECO:0000256" key="2">
    <source>
        <dbReference type="ARBA" id="ARBA00012438"/>
    </source>
</evidence>
<feature type="domain" description="Histidine kinase" evidence="10">
    <location>
        <begin position="485"/>
        <end position="703"/>
    </location>
</feature>
<evidence type="ECO:0000256" key="7">
    <source>
        <dbReference type="PROSITE-ProRule" id="PRU00339"/>
    </source>
</evidence>
<feature type="repeat" description="TPR" evidence="7">
    <location>
        <begin position="175"/>
        <end position="208"/>
    </location>
</feature>
<feature type="repeat" description="TPR" evidence="7">
    <location>
        <begin position="215"/>
        <end position="248"/>
    </location>
</feature>
<dbReference type="EC" id="2.7.13.3" evidence="2"/>
<evidence type="ECO:0000313" key="11">
    <source>
        <dbReference type="EMBL" id="SHN21673.1"/>
    </source>
</evidence>
<dbReference type="InterPro" id="IPR005467">
    <property type="entry name" value="His_kinase_dom"/>
</dbReference>
<sequence length="703" mass="79877">MKVFLDFRKFFSASVLLILVLISGFSLAQRAEIESLLSRVRDFEDKENFSPDKPYIDALNRLGELYYNLDPDSTFLLGMKSLQASEKAGYQDGIVDAYRNIGAFHNIRGQYAQAMNYFEEGLNLAGENQYWLGMANIYNSMGLNHYDRGNYQEAVTLYLKALEIKEKHLSEYEQSKTLSNLGLVFSDMGDFDQALNFHNRALDIRKRANNKLGMASSLANIGLIYKKKGKLDEALASYTTTLEIGETIENGQLIAVSHFNLGDILLQQEDLEGALYHFEAALELDSNVDDIAAISSDLLGIGEALVRQENLSEAKRSVQRSLDLALESDIKTNLEKGHDLLHQIYEKQGNNRAALYHFKQHTSYRDSLRNLESERQIREMAAKYEFDKKEAALRQEQREKELENEKLMERRLRIGFSIILVILLIAFFIALKSVRYQTKARNLLTRQKDKLESLNKKILHQKKETEQVARQLIEVNKTKDKLFSIVGHDLKSPINSLKGLMQYAVDEKLSQEEFLLVSAQLRNEVEHVHFTLINLLHWAKNQMKGIVTEAEKVSVNKILQENINLYKPVSEIKQIQVLDQLDPETNCLADKEQCNLIVRNLLNNALKFTNRGGEIIVKSQKSGDTHWEISIQDNGIGMDRQTLSKLFQPVFKGKQRYGTSGEKGTGLGLQLSRDFILKNGGDIKVSSEPGKGSTFTFTLPAAG</sequence>
<organism evidence="11 12">
    <name type="scientific">Cyclobacterium lianum</name>
    <dbReference type="NCBI Taxonomy" id="388280"/>
    <lineage>
        <taxon>Bacteria</taxon>
        <taxon>Pseudomonadati</taxon>
        <taxon>Bacteroidota</taxon>
        <taxon>Cytophagia</taxon>
        <taxon>Cytophagales</taxon>
        <taxon>Cyclobacteriaceae</taxon>
        <taxon>Cyclobacterium</taxon>
    </lineage>
</organism>
<evidence type="ECO:0000256" key="9">
    <source>
        <dbReference type="SAM" id="Phobius"/>
    </source>
</evidence>
<dbReference type="InterPro" id="IPR004358">
    <property type="entry name" value="Sig_transdc_His_kin-like_C"/>
</dbReference>
<proteinExistence type="predicted"/>
<keyword evidence="9" id="KW-0472">Membrane</keyword>
<dbReference type="InterPro" id="IPR019734">
    <property type="entry name" value="TPR_rpt"/>
</dbReference>
<dbReference type="EMBL" id="FRCY01000011">
    <property type="protein sequence ID" value="SHN21673.1"/>
    <property type="molecule type" value="Genomic_DNA"/>
</dbReference>
<keyword evidence="7" id="KW-0802">TPR repeat</keyword>
<evidence type="ECO:0000256" key="1">
    <source>
        <dbReference type="ARBA" id="ARBA00000085"/>
    </source>
</evidence>
<dbReference type="Pfam" id="PF13374">
    <property type="entry name" value="TPR_10"/>
    <property type="match status" value="1"/>
</dbReference>
<dbReference type="PRINTS" id="PR00344">
    <property type="entry name" value="BCTRLSENSOR"/>
</dbReference>
<evidence type="ECO:0000256" key="8">
    <source>
        <dbReference type="SAM" id="Coils"/>
    </source>
</evidence>
<dbReference type="Gene3D" id="3.30.565.10">
    <property type="entry name" value="Histidine kinase-like ATPase, C-terminal domain"/>
    <property type="match status" value="1"/>
</dbReference>
<dbReference type="PANTHER" id="PTHR43711:SF26">
    <property type="entry name" value="SENSOR HISTIDINE KINASE RCSC"/>
    <property type="match status" value="1"/>
</dbReference>
<keyword evidence="6" id="KW-0902">Two-component regulatory system</keyword>
<dbReference type="Proteomes" id="UP000184513">
    <property type="component" value="Unassembled WGS sequence"/>
</dbReference>
<dbReference type="SUPFAM" id="SSF55874">
    <property type="entry name" value="ATPase domain of HSP90 chaperone/DNA topoisomerase II/histidine kinase"/>
    <property type="match status" value="1"/>
</dbReference>
<gene>
    <name evidence="11" type="ORF">SAMN04488057_11130</name>
</gene>
<dbReference type="InterPro" id="IPR003594">
    <property type="entry name" value="HATPase_dom"/>
</dbReference>
<keyword evidence="3" id="KW-0597">Phosphoprotein</keyword>
<keyword evidence="12" id="KW-1185">Reference proteome</keyword>
<keyword evidence="9" id="KW-0812">Transmembrane</keyword>
<dbReference type="OrthoDB" id="1269247at2"/>
<evidence type="ECO:0000256" key="6">
    <source>
        <dbReference type="ARBA" id="ARBA00023012"/>
    </source>
</evidence>
<dbReference type="GO" id="GO:0000155">
    <property type="term" value="F:phosphorelay sensor kinase activity"/>
    <property type="evidence" value="ECO:0007669"/>
    <property type="project" value="InterPro"/>
</dbReference>
<dbReference type="AlphaFoldDB" id="A0A1M7PVS9"/>
<dbReference type="STRING" id="388280.SAMN04488057_11130"/>
<name>A0A1M7PVS9_9BACT</name>
<evidence type="ECO:0000256" key="3">
    <source>
        <dbReference type="ARBA" id="ARBA00022553"/>
    </source>
</evidence>
<dbReference type="PROSITE" id="PS50109">
    <property type="entry name" value="HIS_KIN"/>
    <property type="match status" value="1"/>
</dbReference>
<evidence type="ECO:0000256" key="5">
    <source>
        <dbReference type="ARBA" id="ARBA00022777"/>
    </source>
</evidence>
<evidence type="ECO:0000313" key="12">
    <source>
        <dbReference type="Proteomes" id="UP000184513"/>
    </source>
</evidence>
<feature type="repeat" description="TPR" evidence="7">
    <location>
        <begin position="255"/>
        <end position="288"/>
    </location>
</feature>
<keyword evidence="9" id="KW-1133">Transmembrane helix</keyword>
<feature type="repeat" description="TPR" evidence="7">
    <location>
        <begin position="135"/>
        <end position="168"/>
    </location>
</feature>
<dbReference type="CDD" id="cd00082">
    <property type="entry name" value="HisKA"/>
    <property type="match status" value="1"/>
</dbReference>
<dbReference type="SMART" id="SM00387">
    <property type="entry name" value="HATPase_c"/>
    <property type="match status" value="1"/>
</dbReference>
<keyword evidence="8" id="KW-0175">Coiled coil</keyword>
<comment type="catalytic activity">
    <reaction evidence="1">
        <text>ATP + protein L-histidine = ADP + protein N-phospho-L-histidine.</text>
        <dbReference type="EC" id="2.7.13.3"/>
    </reaction>
</comment>
<dbReference type="Pfam" id="PF02518">
    <property type="entry name" value="HATPase_c"/>
    <property type="match status" value="1"/>
</dbReference>
<dbReference type="PROSITE" id="PS50005">
    <property type="entry name" value="TPR"/>
    <property type="match status" value="5"/>
</dbReference>
<keyword evidence="4" id="KW-0808">Transferase</keyword>
<dbReference type="PANTHER" id="PTHR43711">
    <property type="entry name" value="TWO-COMPONENT HISTIDINE KINASE"/>
    <property type="match status" value="1"/>
</dbReference>
<reference evidence="11 12" key="1">
    <citation type="submission" date="2016-11" db="EMBL/GenBank/DDBJ databases">
        <authorList>
            <person name="Jaros S."/>
            <person name="Januszkiewicz K."/>
            <person name="Wedrychowicz H."/>
        </authorList>
    </citation>
    <scope>NUCLEOTIDE SEQUENCE [LARGE SCALE GENOMIC DNA]</scope>
    <source>
        <strain evidence="11 12">CGMCC 1.6102</strain>
    </source>
</reference>
<keyword evidence="5 11" id="KW-0418">Kinase</keyword>
<dbReference type="InterPro" id="IPR036097">
    <property type="entry name" value="HisK_dim/P_sf"/>
</dbReference>
<dbReference type="InterPro" id="IPR050736">
    <property type="entry name" value="Sensor_HK_Regulatory"/>
</dbReference>
<feature type="transmembrane region" description="Helical" evidence="9">
    <location>
        <begin position="412"/>
        <end position="431"/>
    </location>
</feature>
<dbReference type="Gene3D" id="1.25.40.10">
    <property type="entry name" value="Tetratricopeptide repeat domain"/>
    <property type="match status" value="3"/>
</dbReference>
<dbReference type="SUPFAM" id="SSF48452">
    <property type="entry name" value="TPR-like"/>
    <property type="match status" value="2"/>
</dbReference>
<dbReference type="PROSITE" id="PS50293">
    <property type="entry name" value="TPR_REGION"/>
    <property type="match status" value="1"/>
</dbReference>
<feature type="repeat" description="TPR" evidence="7">
    <location>
        <begin position="95"/>
        <end position="128"/>
    </location>
</feature>
<dbReference type="InterPro" id="IPR011990">
    <property type="entry name" value="TPR-like_helical_dom_sf"/>
</dbReference>
<dbReference type="Pfam" id="PF13424">
    <property type="entry name" value="TPR_12"/>
    <property type="match status" value="2"/>
</dbReference>
<dbReference type="InterPro" id="IPR036890">
    <property type="entry name" value="HATPase_C_sf"/>
</dbReference>
<evidence type="ECO:0000259" key="10">
    <source>
        <dbReference type="PROSITE" id="PS50109"/>
    </source>
</evidence>